<dbReference type="PANTHER" id="PTHR32114:SF2">
    <property type="entry name" value="ABC TRANSPORTER ABCH.3"/>
    <property type="match status" value="1"/>
</dbReference>
<evidence type="ECO:0000313" key="3">
    <source>
        <dbReference type="Proteomes" id="UP000838100"/>
    </source>
</evidence>
<dbReference type="InterPro" id="IPR027417">
    <property type="entry name" value="P-loop_NTPase"/>
</dbReference>
<feature type="coiled-coil region" evidence="1">
    <location>
        <begin position="726"/>
        <end position="788"/>
    </location>
</feature>
<organism evidence="2 3">
    <name type="scientific">Sinobacterium norvegicum</name>
    <dbReference type="NCBI Taxonomy" id="1641715"/>
    <lineage>
        <taxon>Bacteria</taxon>
        <taxon>Pseudomonadati</taxon>
        <taxon>Pseudomonadota</taxon>
        <taxon>Gammaproteobacteria</taxon>
        <taxon>Cellvibrionales</taxon>
        <taxon>Spongiibacteraceae</taxon>
        <taxon>Sinobacterium</taxon>
    </lineage>
</organism>
<dbReference type="RefSeq" id="WP_237443841.1">
    <property type="nucleotide sequence ID" value="NZ_CAKLPX010000001.1"/>
</dbReference>
<evidence type="ECO:0000313" key="2">
    <source>
        <dbReference type="EMBL" id="CAH0991183.1"/>
    </source>
</evidence>
<feature type="coiled-coil region" evidence="1">
    <location>
        <begin position="396"/>
        <end position="423"/>
    </location>
</feature>
<dbReference type="PANTHER" id="PTHR32114">
    <property type="entry name" value="ABC TRANSPORTER ABCH.3"/>
    <property type="match status" value="1"/>
</dbReference>
<feature type="coiled-coil region" evidence="1">
    <location>
        <begin position="629"/>
        <end position="684"/>
    </location>
</feature>
<proteinExistence type="predicted"/>
<feature type="coiled-coil region" evidence="1">
    <location>
        <begin position="856"/>
        <end position="924"/>
    </location>
</feature>
<reference evidence="2" key="1">
    <citation type="submission" date="2021-12" db="EMBL/GenBank/DDBJ databases">
        <authorList>
            <person name="Rodrigo-Torres L."/>
            <person name="Arahal R. D."/>
            <person name="Lucena T."/>
        </authorList>
    </citation>
    <scope>NUCLEOTIDE SEQUENCE</scope>
    <source>
        <strain evidence="2">CECT 8267</strain>
    </source>
</reference>
<dbReference type="Pfam" id="PF13558">
    <property type="entry name" value="SbcC_Walker_B"/>
    <property type="match status" value="1"/>
</dbReference>
<accession>A0ABM9ADV2</accession>
<dbReference type="Proteomes" id="UP000838100">
    <property type="component" value="Unassembled WGS sequence"/>
</dbReference>
<dbReference type="Pfam" id="PF13555">
    <property type="entry name" value="AAA_29"/>
    <property type="match status" value="1"/>
</dbReference>
<sequence>MKILTLRFKNINSLKGEWKIDFTQEPFASNGLFAITGATGAGKTTLLDAICLALYHRTPRLNEPSPADKVMTRHSGDCLAEVEFEVKDKRYRAFWSVRRARGAADGKLQSAKVELAEITTGEYEGEGEGGDKILADKVKEKDQQIASITGLDFGRFTKSMLLAQGGFAAFLNADAGKRADLLEQITGSEIYGQISQQVFDSAREQESQLNLLRQRSQAVDVLTPEALAEQLLLQAQLEQQTQQQQQQLADHRQALERVQHFQSAEQQLVEAGAKFNRAEQGLIDHATDLQRLAASEPANKLQPLFVDAEQQQRGVVDLIQAATVLAEQQRLNQQQQAELAPQQQAGVAAVEAATSEAQQTHQLITEHIIPLDESLKSLRSQQLALTNEEAKMQPMVVAQQAENAELIASLKALTEQQQQLDQTLLANQHHQGLSAALPLWQSKFSDRATQQQRLTAEATNSQRYTAEVEQLVTEQGRQQQAITLLKGQLEHDQQQQQQLNQQLLTVLNGASALQVKADVQRQQAQQTVLADCRHLYQSYTANRQKLGSQQQQLQQHQRDQAVATASVVQLRADYSQHKKLIESLQYSIQLEREIVSLKAYRDQLQAGDACPLCGSPDHPAIDAYQATDSSASEQRLVQQQQRLSEMEQQGTAASQQQATFDALVTSLEQQIQELHNLLDEQRHAWLEQTTALNWQLPLDADAAEIEALFEQAESARLLLAQQWQSVEQAEAALKQAIDALATQSQALQQQHSNGELLQQQSVNLHNQQQQCQQQQQLAEQSLAAIEAELLAQLSAAGFTALPTLTEQSSWLAQRQHEGENYQQQSQQQQQLAKDILEQQHRQRGLAQQLKDKQDVVDKLQGQTVELTNAIEQSNDQRVALFGDKNCAAEEQRLATQLSQCQQRLAGLQDTLAELNKAAHTVQAQLRDNQHRHTKQSAQAEAAEQRWQQGLADSMFASEQEYAAALLADDEHRRLTDLKQHLQAQQIQAKALQQQAQTVFDQAKEQPLGELSLPALTASIEQVTQAITEANKQLGEIEQRLKADSDKRQQQQALLSEIEAQQQSYDDWQALKGLIGSGDGKKFRVFAQGLTLDYLIHLANQQLAQLHSRYQLDRKVGEALEISVIDTWQADAMRDTKTLSGGESFLVSLALALALSDLVSHKTKIDSLFLDEGFGTLDRETLDIALDALDNLNASGKMIGVISHVEALKERIPVQIEIKKMSGLGVSQLDRGYRVG</sequence>
<comment type="caution">
    <text evidence="2">The sequence shown here is derived from an EMBL/GenBank/DDBJ whole genome shotgun (WGS) entry which is preliminary data.</text>
</comment>
<protein>
    <submittedName>
        <fullName evidence="2">Uncharacterized protein</fullName>
    </submittedName>
</protein>
<dbReference type="EMBL" id="CAKLPX010000001">
    <property type="protein sequence ID" value="CAH0991183.1"/>
    <property type="molecule type" value="Genomic_DNA"/>
</dbReference>
<keyword evidence="1" id="KW-0175">Coiled coil</keyword>
<evidence type="ECO:0000256" key="1">
    <source>
        <dbReference type="SAM" id="Coils"/>
    </source>
</evidence>
<dbReference type="Gene3D" id="3.40.50.300">
    <property type="entry name" value="P-loop containing nucleotide triphosphate hydrolases"/>
    <property type="match status" value="2"/>
</dbReference>
<keyword evidence="3" id="KW-1185">Reference proteome</keyword>
<dbReference type="SUPFAM" id="SSF52540">
    <property type="entry name" value="P-loop containing nucleoside triphosphate hydrolases"/>
    <property type="match status" value="1"/>
</dbReference>
<feature type="coiled-coil region" evidence="1">
    <location>
        <begin position="1019"/>
        <end position="1046"/>
    </location>
</feature>
<name>A0ABM9ADV2_9GAMM</name>
<gene>
    <name evidence="2" type="ORF">SIN8267_01285</name>
</gene>